<dbReference type="AlphaFoldDB" id="A0AAV4N462"/>
<protein>
    <submittedName>
        <fullName evidence="1">Uncharacterized protein</fullName>
    </submittedName>
</protein>
<dbReference type="Proteomes" id="UP001054945">
    <property type="component" value="Unassembled WGS sequence"/>
</dbReference>
<evidence type="ECO:0000313" key="2">
    <source>
        <dbReference type="Proteomes" id="UP001054945"/>
    </source>
</evidence>
<gene>
    <name evidence="1" type="ORF">CEXT_51551</name>
</gene>
<reference evidence="1 2" key="1">
    <citation type="submission" date="2021-06" db="EMBL/GenBank/DDBJ databases">
        <title>Caerostris extrusa draft genome.</title>
        <authorList>
            <person name="Kono N."/>
            <person name="Arakawa K."/>
        </authorList>
    </citation>
    <scope>NUCLEOTIDE SEQUENCE [LARGE SCALE GENOMIC DNA]</scope>
</reference>
<proteinExistence type="predicted"/>
<evidence type="ECO:0000313" key="1">
    <source>
        <dbReference type="EMBL" id="GIX79585.1"/>
    </source>
</evidence>
<sequence>MINRIPTEEWPGKKGKLFQFPLLWPRETKVFRDHASNALVRVLSSQLLNRAGEERGQTIKHNSDENFCTSFVTKEIRWT</sequence>
<organism evidence="1 2">
    <name type="scientific">Caerostris extrusa</name>
    <name type="common">Bark spider</name>
    <name type="synonym">Caerostris bankana</name>
    <dbReference type="NCBI Taxonomy" id="172846"/>
    <lineage>
        <taxon>Eukaryota</taxon>
        <taxon>Metazoa</taxon>
        <taxon>Ecdysozoa</taxon>
        <taxon>Arthropoda</taxon>
        <taxon>Chelicerata</taxon>
        <taxon>Arachnida</taxon>
        <taxon>Araneae</taxon>
        <taxon>Araneomorphae</taxon>
        <taxon>Entelegynae</taxon>
        <taxon>Araneoidea</taxon>
        <taxon>Araneidae</taxon>
        <taxon>Caerostris</taxon>
    </lineage>
</organism>
<keyword evidence="2" id="KW-1185">Reference proteome</keyword>
<dbReference type="EMBL" id="BPLR01002952">
    <property type="protein sequence ID" value="GIX79585.1"/>
    <property type="molecule type" value="Genomic_DNA"/>
</dbReference>
<accession>A0AAV4N462</accession>
<name>A0AAV4N462_CAEEX</name>
<comment type="caution">
    <text evidence="1">The sequence shown here is derived from an EMBL/GenBank/DDBJ whole genome shotgun (WGS) entry which is preliminary data.</text>
</comment>